<reference evidence="1" key="2">
    <citation type="journal article" date="2020" name="Nat. Commun.">
        <title>Large-scale genome sequencing of mycorrhizal fungi provides insights into the early evolution of symbiotic traits.</title>
        <authorList>
            <person name="Miyauchi S."/>
            <person name="Kiss E."/>
            <person name="Kuo A."/>
            <person name="Drula E."/>
            <person name="Kohler A."/>
            <person name="Sanchez-Garcia M."/>
            <person name="Morin E."/>
            <person name="Andreopoulos B."/>
            <person name="Barry K.W."/>
            <person name="Bonito G."/>
            <person name="Buee M."/>
            <person name="Carver A."/>
            <person name="Chen C."/>
            <person name="Cichocki N."/>
            <person name="Clum A."/>
            <person name="Culley D."/>
            <person name="Crous P.W."/>
            <person name="Fauchery L."/>
            <person name="Girlanda M."/>
            <person name="Hayes R.D."/>
            <person name="Keri Z."/>
            <person name="LaButti K."/>
            <person name="Lipzen A."/>
            <person name="Lombard V."/>
            <person name="Magnuson J."/>
            <person name="Maillard F."/>
            <person name="Murat C."/>
            <person name="Nolan M."/>
            <person name="Ohm R.A."/>
            <person name="Pangilinan J."/>
            <person name="Pereira M.F."/>
            <person name="Perotto S."/>
            <person name="Peter M."/>
            <person name="Pfister S."/>
            <person name="Riley R."/>
            <person name="Sitrit Y."/>
            <person name="Stielow J.B."/>
            <person name="Szollosi G."/>
            <person name="Zifcakova L."/>
            <person name="Stursova M."/>
            <person name="Spatafora J.W."/>
            <person name="Tedersoo L."/>
            <person name="Vaario L.M."/>
            <person name="Yamada A."/>
            <person name="Yan M."/>
            <person name="Wang P."/>
            <person name="Xu J."/>
            <person name="Bruns T."/>
            <person name="Baldrian P."/>
            <person name="Vilgalys R."/>
            <person name="Dunand C."/>
            <person name="Henrissat B."/>
            <person name="Grigoriev I.V."/>
            <person name="Hibbett D."/>
            <person name="Nagy L.G."/>
            <person name="Martin F.M."/>
        </authorList>
    </citation>
    <scope>NUCLEOTIDE SEQUENCE</scope>
    <source>
        <strain evidence="1">Prilba</strain>
    </source>
</reference>
<evidence type="ECO:0000313" key="2">
    <source>
        <dbReference type="Proteomes" id="UP000759537"/>
    </source>
</evidence>
<name>A0A9P5T9A0_9AGAM</name>
<evidence type="ECO:0000313" key="1">
    <source>
        <dbReference type="EMBL" id="KAF8480756.1"/>
    </source>
</evidence>
<dbReference type="AlphaFoldDB" id="A0A9P5T9A0"/>
<accession>A0A9P5T9A0</accession>
<protein>
    <submittedName>
        <fullName evidence="1">Uncharacterized protein</fullName>
    </submittedName>
</protein>
<organism evidence="1 2">
    <name type="scientific">Russula ochroleuca</name>
    <dbReference type="NCBI Taxonomy" id="152965"/>
    <lineage>
        <taxon>Eukaryota</taxon>
        <taxon>Fungi</taxon>
        <taxon>Dikarya</taxon>
        <taxon>Basidiomycota</taxon>
        <taxon>Agaricomycotina</taxon>
        <taxon>Agaricomycetes</taxon>
        <taxon>Russulales</taxon>
        <taxon>Russulaceae</taxon>
        <taxon>Russula</taxon>
    </lineage>
</organism>
<dbReference type="OrthoDB" id="2111841at2759"/>
<gene>
    <name evidence="1" type="ORF">DFH94DRAFT_681431</name>
</gene>
<keyword evidence="2" id="KW-1185">Reference proteome</keyword>
<comment type="caution">
    <text evidence="1">The sequence shown here is derived from an EMBL/GenBank/DDBJ whole genome shotgun (WGS) entry which is preliminary data.</text>
</comment>
<dbReference type="EMBL" id="WHVB01000007">
    <property type="protein sequence ID" value="KAF8480756.1"/>
    <property type="molecule type" value="Genomic_DNA"/>
</dbReference>
<proteinExistence type="predicted"/>
<sequence>MSMPPLLTVSTSPPPCLLCQLPRPQVYTTNGLRRVHNQWLMLFARLYDLVTFKGQSEPLWTFTIVTTAMWDPKLSSLFGPTCCLDTLHQHLLPLSTASVPINALISCAIAPLCPI</sequence>
<reference evidence="1" key="1">
    <citation type="submission" date="2019-10" db="EMBL/GenBank/DDBJ databases">
        <authorList>
            <consortium name="DOE Joint Genome Institute"/>
            <person name="Kuo A."/>
            <person name="Miyauchi S."/>
            <person name="Kiss E."/>
            <person name="Drula E."/>
            <person name="Kohler A."/>
            <person name="Sanchez-Garcia M."/>
            <person name="Andreopoulos B."/>
            <person name="Barry K.W."/>
            <person name="Bonito G."/>
            <person name="Buee M."/>
            <person name="Carver A."/>
            <person name="Chen C."/>
            <person name="Cichocki N."/>
            <person name="Clum A."/>
            <person name="Culley D."/>
            <person name="Crous P.W."/>
            <person name="Fauchery L."/>
            <person name="Girlanda M."/>
            <person name="Hayes R."/>
            <person name="Keri Z."/>
            <person name="LaButti K."/>
            <person name="Lipzen A."/>
            <person name="Lombard V."/>
            <person name="Magnuson J."/>
            <person name="Maillard F."/>
            <person name="Morin E."/>
            <person name="Murat C."/>
            <person name="Nolan M."/>
            <person name="Ohm R."/>
            <person name="Pangilinan J."/>
            <person name="Pereira M."/>
            <person name="Perotto S."/>
            <person name="Peter M."/>
            <person name="Riley R."/>
            <person name="Sitrit Y."/>
            <person name="Stielow B."/>
            <person name="Szollosi G."/>
            <person name="Zifcakova L."/>
            <person name="Stursova M."/>
            <person name="Spatafora J.W."/>
            <person name="Tedersoo L."/>
            <person name="Vaario L.-M."/>
            <person name="Yamada A."/>
            <person name="Yan M."/>
            <person name="Wang P."/>
            <person name="Xu J."/>
            <person name="Bruns T."/>
            <person name="Baldrian P."/>
            <person name="Vilgalys R."/>
            <person name="Henrissat B."/>
            <person name="Grigoriev I.V."/>
            <person name="Hibbett D."/>
            <person name="Nagy L.G."/>
            <person name="Martin F.M."/>
        </authorList>
    </citation>
    <scope>NUCLEOTIDE SEQUENCE</scope>
    <source>
        <strain evidence="1">Prilba</strain>
    </source>
</reference>
<dbReference type="Proteomes" id="UP000759537">
    <property type="component" value="Unassembled WGS sequence"/>
</dbReference>